<dbReference type="RefSeq" id="WP_071164727.1">
    <property type="nucleotide sequence ID" value="NZ_CP017812.1"/>
</dbReference>
<dbReference type="AlphaFoldDB" id="A0A1D9MLT5"/>
<keyword evidence="1" id="KW-0732">Signal</keyword>
<dbReference type="OrthoDB" id="5019546at2"/>
<feature type="chain" id="PRO_5009443757" evidence="1">
    <location>
        <begin position="27"/>
        <end position="168"/>
    </location>
</feature>
<reference evidence="2 3" key="1">
    <citation type="submission" date="2016-10" db="EMBL/GenBank/DDBJ databases">
        <title>Actinomyces aegypiusis sp. nov., isolated from the Aegypius monachus in Qinghai Tibet Plateau China.</title>
        <authorList>
            <person name="Wang Y."/>
        </authorList>
    </citation>
    <scope>NUCLEOTIDE SEQUENCE [LARGE SCALE GENOMIC DNA]</scope>
    <source>
        <strain evidence="2 3">VUL4_3</strain>
    </source>
</reference>
<evidence type="ECO:0000256" key="1">
    <source>
        <dbReference type="SAM" id="SignalP"/>
    </source>
</evidence>
<organism evidence="2 3">
    <name type="scientific">Boudabousia tangfeifanii</name>
    <dbReference type="NCBI Taxonomy" id="1912795"/>
    <lineage>
        <taxon>Bacteria</taxon>
        <taxon>Bacillati</taxon>
        <taxon>Actinomycetota</taxon>
        <taxon>Actinomycetes</taxon>
        <taxon>Actinomycetales</taxon>
        <taxon>Actinomycetaceae</taxon>
        <taxon>Boudabousia</taxon>
    </lineage>
</organism>
<protein>
    <submittedName>
        <fullName evidence="2">Uncharacterized protein</fullName>
    </submittedName>
</protein>
<dbReference type="KEGG" id="avu:BK816_08185"/>
<dbReference type="Proteomes" id="UP000176288">
    <property type="component" value="Chromosome"/>
</dbReference>
<dbReference type="EMBL" id="CP017812">
    <property type="protein sequence ID" value="AOZ73264.1"/>
    <property type="molecule type" value="Genomic_DNA"/>
</dbReference>
<name>A0A1D9MLT5_9ACTO</name>
<evidence type="ECO:0000313" key="3">
    <source>
        <dbReference type="Proteomes" id="UP000176288"/>
    </source>
</evidence>
<sequence length="168" mass="18282">MRKKVFQAFASTMIIASLITPITANASDTDDTKPKIDWSKVYIPDPTIKTGTVIDGNGKLLQKDKNRSASWWGNETCYAPAGIETTCTSSYSVFGSRGLKVGYAWSVSMMTFTSVIVRAKGYENHREKWFSAGAGEDGKVDVPWGEVAARKQIKVKSAGAPAGATVYW</sequence>
<feature type="signal peptide" evidence="1">
    <location>
        <begin position="1"/>
        <end position="26"/>
    </location>
</feature>
<evidence type="ECO:0000313" key="2">
    <source>
        <dbReference type="EMBL" id="AOZ73264.1"/>
    </source>
</evidence>
<gene>
    <name evidence="2" type="ORF">BK816_08185</name>
</gene>
<accession>A0A1D9MLT5</accession>
<keyword evidence="3" id="KW-1185">Reference proteome</keyword>
<proteinExistence type="predicted"/>